<dbReference type="GO" id="GO:0005737">
    <property type="term" value="C:cytoplasm"/>
    <property type="evidence" value="ECO:0007669"/>
    <property type="project" value="TreeGrafter"/>
</dbReference>
<evidence type="ECO:0000256" key="2">
    <source>
        <dbReference type="ARBA" id="ARBA00022450"/>
    </source>
</evidence>
<dbReference type="InterPro" id="IPR020845">
    <property type="entry name" value="AMP-binding_CS"/>
</dbReference>
<organism evidence="6 7">
    <name type="scientific">Acrocarpospora pleiomorpha</name>
    <dbReference type="NCBI Taxonomy" id="90975"/>
    <lineage>
        <taxon>Bacteria</taxon>
        <taxon>Bacillati</taxon>
        <taxon>Actinomycetota</taxon>
        <taxon>Actinomycetes</taxon>
        <taxon>Streptosporangiales</taxon>
        <taxon>Streptosporangiaceae</taxon>
        <taxon>Acrocarpospora</taxon>
    </lineage>
</organism>
<dbReference type="GO" id="GO:0003824">
    <property type="term" value="F:catalytic activity"/>
    <property type="evidence" value="ECO:0007669"/>
    <property type="project" value="InterPro"/>
</dbReference>
<feature type="region of interest" description="Disordered" evidence="4">
    <location>
        <begin position="853"/>
        <end position="964"/>
    </location>
</feature>
<dbReference type="NCBIfam" id="TIGR01733">
    <property type="entry name" value="AA-adenyl-dom"/>
    <property type="match status" value="2"/>
</dbReference>
<evidence type="ECO:0000313" key="6">
    <source>
        <dbReference type="EMBL" id="GES25661.1"/>
    </source>
</evidence>
<dbReference type="GO" id="GO:0008610">
    <property type="term" value="P:lipid biosynthetic process"/>
    <property type="evidence" value="ECO:0007669"/>
    <property type="project" value="UniProtKB-ARBA"/>
</dbReference>
<accession>A0A5M3Y1K2</accession>
<evidence type="ECO:0000256" key="4">
    <source>
        <dbReference type="SAM" id="MobiDB-lite"/>
    </source>
</evidence>
<dbReference type="Pfam" id="PF00668">
    <property type="entry name" value="Condensation"/>
    <property type="match status" value="2"/>
</dbReference>
<feature type="domain" description="Carrier" evidence="5">
    <location>
        <begin position="1030"/>
        <end position="1103"/>
    </location>
</feature>
<dbReference type="GO" id="GO:0044550">
    <property type="term" value="P:secondary metabolite biosynthetic process"/>
    <property type="evidence" value="ECO:0007669"/>
    <property type="project" value="TreeGrafter"/>
</dbReference>
<keyword evidence="3" id="KW-0597">Phosphoprotein</keyword>
<dbReference type="Proteomes" id="UP000377595">
    <property type="component" value="Unassembled WGS sequence"/>
</dbReference>
<dbReference type="OrthoDB" id="3802848at2"/>
<gene>
    <name evidence="6" type="ORF">Aple_085600</name>
</gene>
<feature type="region of interest" description="Disordered" evidence="4">
    <location>
        <begin position="1618"/>
        <end position="1721"/>
    </location>
</feature>
<dbReference type="Gene3D" id="3.30.300.30">
    <property type="match status" value="2"/>
</dbReference>
<comment type="cofactor">
    <cofactor evidence="1">
        <name>pantetheine 4'-phosphate</name>
        <dbReference type="ChEBI" id="CHEBI:47942"/>
    </cofactor>
</comment>
<dbReference type="InterPro" id="IPR045851">
    <property type="entry name" value="AMP-bd_C_sf"/>
</dbReference>
<dbReference type="FunFam" id="1.10.1200.10:FF:000016">
    <property type="entry name" value="Non-ribosomal peptide synthase"/>
    <property type="match status" value="1"/>
</dbReference>
<dbReference type="Gene3D" id="3.40.50.12780">
    <property type="entry name" value="N-terminal domain of ligase-like"/>
    <property type="match status" value="2"/>
</dbReference>
<keyword evidence="7" id="KW-1185">Reference proteome</keyword>
<comment type="caution">
    <text evidence="6">The sequence shown here is derived from an EMBL/GenBank/DDBJ whole genome shotgun (WGS) entry which is preliminary data.</text>
</comment>
<dbReference type="Pfam" id="PF00550">
    <property type="entry name" value="PP-binding"/>
    <property type="match status" value="2"/>
</dbReference>
<dbReference type="InterPro" id="IPR009081">
    <property type="entry name" value="PP-bd_ACP"/>
</dbReference>
<dbReference type="InterPro" id="IPR001242">
    <property type="entry name" value="Condensation_dom"/>
</dbReference>
<proteinExistence type="predicted"/>
<dbReference type="InterPro" id="IPR000873">
    <property type="entry name" value="AMP-dep_synth/lig_dom"/>
</dbReference>
<dbReference type="Gene3D" id="3.30.559.10">
    <property type="entry name" value="Chloramphenicol acetyltransferase-like domain"/>
    <property type="match status" value="2"/>
</dbReference>
<dbReference type="SUPFAM" id="SSF47336">
    <property type="entry name" value="ACP-like"/>
    <property type="match status" value="2"/>
</dbReference>
<dbReference type="PANTHER" id="PTHR45527">
    <property type="entry name" value="NONRIBOSOMAL PEPTIDE SYNTHETASE"/>
    <property type="match status" value="1"/>
</dbReference>
<dbReference type="InterPro" id="IPR042099">
    <property type="entry name" value="ANL_N_sf"/>
</dbReference>
<feature type="compositionally biased region" description="Basic and acidic residues" evidence="4">
    <location>
        <begin position="879"/>
        <end position="896"/>
    </location>
</feature>
<dbReference type="GO" id="GO:0031177">
    <property type="term" value="F:phosphopantetheine binding"/>
    <property type="evidence" value="ECO:0007669"/>
    <property type="project" value="InterPro"/>
</dbReference>
<dbReference type="SUPFAM" id="SSF52777">
    <property type="entry name" value="CoA-dependent acyltransferases"/>
    <property type="match status" value="4"/>
</dbReference>
<evidence type="ECO:0000256" key="1">
    <source>
        <dbReference type="ARBA" id="ARBA00001957"/>
    </source>
</evidence>
<protein>
    <recommendedName>
        <fullName evidence="5">Carrier domain-containing protein</fullName>
    </recommendedName>
</protein>
<reference evidence="6 7" key="1">
    <citation type="submission" date="2019-10" db="EMBL/GenBank/DDBJ databases">
        <title>Whole genome shotgun sequence of Acrocarpospora pleiomorpha NBRC 16267.</title>
        <authorList>
            <person name="Ichikawa N."/>
            <person name="Kimura A."/>
            <person name="Kitahashi Y."/>
            <person name="Komaki H."/>
            <person name="Oguchi A."/>
        </authorList>
    </citation>
    <scope>NUCLEOTIDE SEQUENCE [LARGE SCALE GENOMIC DNA]</scope>
    <source>
        <strain evidence="6 7">NBRC 16267</strain>
    </source>
</reference>
<evidence type="ECO:0000256" key="3">
    <source>
        <dbReference type="ARBA" id="ARBA00022553"/>
    </source>
</evidence>
<dbReference type="Gene3D" id="1.10.1200.10">
    <property type="entry name" value="ACP-like"/>
    <property type="match status" value="2"/>
</dbReference>
<dbReference type="SMART" id="SM00823">
    <property type="entry name" value="PKS_PP"/>
    <property type="match status" value="2"/>
</dbReference>
<dbReference type="InterPro" id="IPR006162">
    <property type="entry name" value="Ppantetheine_attach_site"/>
</dbReference>
<dbReference type="Gene3D" id="3.30.559.30">
    <property type="entry name" value="Nonribosomal peptide synthetase, condensation domain"/>
    <property type="match status" value="2"/>
</dbReference>
<dbReference type="Pfam" id="PF13193">
    <property type="entry name" value="AMP-binding_C"/>
    <property type="match status" value="1"/>
</dbReference>
<keyword evidence="2" id="KW-0596">Phosphopantetheine</keyword>
<feature type="domain" description="Carrier" evidence="5">
    <location>
        <begin position="2137"/>
        <end position="2212"/>
    </location>
</feature>
<sequence length="2235" mass="238036">MAQPLSYGQERLWFLHRLDPEDHSYNTCHADRLRGPIDLERLAAAFTAVAARQESLRTRFEEIDGTPVAILCPPEPITITVRDAANLDEARQIVSAAANAPFDLSAAPPLRVTLVRLESDDHILAITLHHIIADGVSTALLSDEIAHYYAGRPPLPPLPLQYAEHARAERANGPAELGRWAQALAGTPVLELPADRPRPPQRTGDGGEVEFVVAPELVAGVAELARRHRCTPFMVWLTAYQVLLARHSGQEDFCVGSPVARRDRTELEPLIGHLSGTLVLRTDLSGNPSFLEAVKRTRRTVIEAISHADVPLERLLGALEVERDLSRTPLFQTMFALHTQVTGEASAGPVPGTDATPFTPGWMAARTDLSLDLWPSNRGLVGSLIYSADVFAEATALLLAERFQVLVESIVGAPETRVHELEMVPAGERDWLLSRGSFAEVPPVTLADLVLAQAAATPDAVAVDEMKYADLVGRAAGLAARLRDKGVGRGSLVAVQVSRGPGILVAFLGVTLAGAAYLPVDPEYPQARVDYVLRDSGAVLVLTDDDLGDIGEPVPGWLPRPDDTAYVLYTSGSTGRPKGVVVPHGALANLLLAMRELIGSTPEHAWLALTSTAFDISAVELFLPLITGGRVVMASADHARDGMAAADLIRRSGATHVQATPSGWRILLTGDFQEITGITAGEPLSPQLALALRARTTRLINGYGPTETTIYSSTWDVDSSDITIGHPITNTRAYILSRSGLSPIGVPGELVLGGHGVTTGYLGRAALTAEKFVPSPYGPAGSRLYRTGDLARWRPDGTIEFLGRTDNQIKLRGHRIELGEIESVLDSHPGVQQAVATVHDDTLIAFIVPTADVHDRSSGSGADGDAREHSSKSNANSAVHDHTSESTAHGDVHDRMSGSSADGDAREHSSKSTADSAVHDHTSESTAHGDVHDRMSGSGADGDARGHSSESTAHGDVRERMRGSGAGVIRSRAVISIADDVRAHAARLLPGYMVPRQVIVLDEMPMTPNGKVDRGALPGHAPAARTDRTPPRTDAERLVVSVFAEVLGRDAGEIGAYDDFFALGGHSLLATMVIARLPIRVPVREVFTRPTAAALAELLEAPGVPDHAGPVPRPAGVTPPLSSGQERLWFLNRLYPETDAAFNMWVVRRLRGPLDVDALRNAFSAVAGRHESLRTHFPDADGVPITVIGPPGPFPVEYLTGAGAMQATDPPESLPVGPLADVDVAQAVAERVNAPFALDERPPIRVTLIRQSADDHVLCLVAHHILGDGWSLNLMLDELADAYSGRSLPEVPLQFGDVAAWQRGRDTAGLLEYWRDRLADPTPLDLPTDRPRSVGSAGRGATVDFRLSAGDAAALTAMGRRHGATLFMTLLAAYQVLLARHSGRDDILVGTSNAGRDTLELESVVGYLTDILVLRGDLSGDPAFTDLLTATRTSVLDAFAHQGIPFEELVSTLKLERDLTRTPVFQTMAILHTEDSGRDPRPFAGLTVEGFPGGHAQAKFDLMLEAWHDEGTELLVQLEYDTALFDAATIEAMAARLERLLLSITTDPSQPLSALPLLTGADETFLTTVSEGPHLPAPRPVLDLITNSIQKYPDLVAISCGDRQVTYRELGEMIEKTVSRPSSEGTLYPGNGGTAENASGGEVAGKGGNAQDPGGARAVARGEEVAGKAGNVQRPGETGAVASEVAGRGGNVQRTGETGAVIRGGEDVGKGGNVQRPGGIGAVASGGEDAGIWEVSLERSPEGIAALLGAWRSGTAYLPIDPALPAERIAFMRSEATVTAADGVACVLYTSGSTGVPKGVLIEHTALAARVAWMVTAYGIRPGDRIVQFAALSFDTHAEEIYPALAAGATLELLPDGAVTLPDVLATPNGQGVTVLDLPTAYWHHLVGQIDEIAWPEGLRLVILGGEEVQAAAVDRWRSRFGERIRVVNTYGPTEATIIATAADLIPADDQSRPPIGRPIAETRVVVLDRSGVPVPPGAPGELCIGGAGVARGYLRRPELTAERFIAWGEQGARFYRSGDRARWRPDGQLEFLGRIDEQVKVRGFRVEPGEVEARLLAHPRVRQVAVTATEDRLAGYVVADGVTRAELTAFAAEALPAYMVPSVWVWLDELPLTRHGKVDRRALPYPEIETQAASVPPRTDAEQLVAEVYGEVLGVGEVGALDDFFAIGGHSLLAARVIARIRSITGVDVPIRTMFDGSTVAALAEAVETLLVEELEELSDEEAALLARSVRSDP</sequence>
<dbReference type="CDD" id="cd05930">
    <property type="entry name" value="A_NRPS"/>
    <property type="match status" value="2"/>
</dbReference>
<dbReference type="GO" id="GO:0043041">
    <property type="term" value="P:amino acid activation for nonribosomal peptide biosynthetic process"/>
    <property type="evidence" value="ECO:0007669"/>
    <property type="project" value="TreeGrafter"/>
</dbReference>
<dbReference type="InterPro" id="IPR010071">
    <property type="entry name" value="AA_adenyl_dom"/>
</dbReference>
<dbReference type="InterPro" id="IPR036736">
    <property type="entry name" value="ACP-like_sf"/>
</dbReference>
<dbReference type="Pfam" id="PF00501">
    <property type="entry name" value="AMP-binding"/>
    <property type="match status" value="2"/>
</dbReference>
<dbReference type="CDD" id="cd19531">
    <property type="entry name" value="LCL_NRPS-like"/>
    <property type="match status" value="2"/>
</dbReference>
<dbReference type="PANTHER" id="PTHR45527:SF1">
    <property type="entry name" value="FATTY ACID SYNTHASE"/>
    <property type="match status" value="1"/>
</dbReference>
<dbReference type="InterPro" id="IPR023213">
    <property type="entry name" value="CAT-like_dom_sf"/>
</dbReference>
<name>A0A5M3Y1K2_9ACTN</name>
<feature type="compositionally biased region" description="Basic and acidic residues" evidence="4">
    <location>
        <begin position="942"/>
        <end position="962"/>
    </location>
</feature>
<dbReference type="InterPro" id="IPR020806">
    <property type="entry name" value="PKS_PP-bd"/>
</dbReference>
<dbReference type="SUPFAM" id="SSF56801">
    <property type="entry name" value="Acetyl-CoA synthetase-like"/>
    <property type="match status" value="2"/>
</dbReference>
<dbReference type="PROSITE" id="PS00012">
    <property type="entry name" value="PHOSPHOPANTETHEINE"/>
    <property type="match status" value="2"/>
</dbReference>
<dbReference type="PROSITE" id="PS50075">
    <property type="entry name" value="CARRIER"/>
    <property type="match status" value="2"/>
</dbReference>
<dbReference type="RefSeq" id="WP_155350417.1">
    <property type="nucleotide sequence ID" value="NZ_BAAAHM010000019.1"/>
</dbReference>
<dbReference type="InterPro" id="IPR025110">
    <property type="entry name" value="AMP-bd_C"/>
</dbReference>
<evidence type="ECO:0000259" key="5">
    <source>
        <dbReference type="PROSITE" id="PS50075"/>
    </source>
</evidence>
<feature type="compositionally biased region" description="Basic and acidic residues" evidence="4">
    <location>
        <begin position="917"/>
        <end position="935"/>
    </location>
</feature>
<evidence type="ECO:0000313" key="7">
    <source>
        <dbReference type="Proteomes" id="UP000377595"/>
    </source>
</evidence>
<dbReference type="EMBL" id="BLAF01000071">
    <property type="protein sequence ID" value="GES25661.1"/>
    <property type="molecule type" value="Genomic_DNA"/>
</dbReference>
<dbReference type="PROSITE" id="PS00455">
    <property type="entry name" value="AMP_BINDING"/>
    <property type="match status" value="2"/>
</dbReference>
<dbReference type="GO" id="GO:0072330">
    <property type="term" value="P:monocarboxylic acid biosynthetic process"/>
    <property type="evidence" value="ECO:0007669"/>
    <property type="project" value="UniProtKB-ARBA"/>
</dbReference>